<dbReference type="Proteomes" id="UP000014978">
    <property type="component" value="Unassembled WGS sequence"/>
</dbReference>
<evidence type="ECO:0000259" key="4">
    <source>
        <dbReference type="PROSITE" id="PS50188"/>
    </source>
</evidence>
<sequence length="202" mass="23028">MSYNTNTMVRLLGKVSLYSISEEIVFTADNCTVGFLYPSKAGVFKSCISTYSSLNGYLYFEVEIINVTNCRIGIVNNFYNKYAPVGYDNNGYSFGNDGYIFNNGKRYNYRNFYKAKDIIGVFVRINGGKIDIKENIVCETKVKSLRKGSFVKFFKNNEDLGIAFNNLEGEFFTPIISMTLGTEVRFNFGPFFAYPENIEENL</sequence>
<dbReference type="STRING" id="1358809.S7XJT5"/>
<evidence type="ECO:0000313" key="5">
    <source>
        <dbReference type="EMBL" id="EPR79299.1"/>
    </source>
</evidence>
<dbReference type="GO" id="GO:0000976">
    <property type="term" value="F:transcription cis-regulatory region binding"/>
    <property type="evidence" value="ECO:0007669"/>
    <property type="project" value="TreeGrafter"/>
</dbReference>
<dbReference type="VEuPathDB" id="MicrosporidiaDB:SLOPH_1907"/>
<evidence type="ECO:0000313" key="6">
    <source>
        <dbReference type="Proteomes" id="UP000014978"/>
    </source>
</evidence>
<dbReference type="GO" id="GO:0048188">
    <property type="term" value="C:Set1C/COMPASS complex"/>
    <property type="evidence" value="ECO:0007669"/>
    <property type="project" value="InterPro"/>
</dbReference>
<dbReference type="InterPro" id="IPR037353">
    <property type="entry name" value="ASH2"/>
</dbReference>
<dbReference type="OrthoDB" id="2186329at2759"/>
<comment type="similarity">
    <text evidence="3">Belongs to the cclA family.</text>
</comment>
<organism evidence="5 6">
    <name type="scientific">Spraguea lophii (strain 42_110)</name>
    <name type="common">Microsporidian parasite</name>
    <dbReference type="NCBI Taxonomy" id="1358809"/>
    <lineage>
        <taxon>Eukaryota</taxon>
        <taxon>Fungi</taxon>
        <taxon>Fungi incertae sedis</taxon>
        <taxon>Microsporidia</taxon>
        <taxon>Spragueidae</taxon>
        <taxon>Spraguea</taxon>
    </lineage>
</organism>
<dbReference type="Pfam" id="PF00622">
    <property type="entry name" value="SPRY"/>
    <property type="match status" value="1"/>
</dbReference>
<proteinExistence type="inferred from homology"/>
<dbReference type="PROSITE" id="PS50188">
    <property type="entry name" value="B302_SPRY"/>
    <property type="match status" value="1"/>
</dbReference>
<evidence type="ECO:0000256" key="1">
    <source>
        <dbReference type="ARBA" id="ARBA00004123"/>
    </source>
</evidence>
<reference evidence="6" key="1">
    <citation type="journal article" date="2013" name="PLoS Genet.">
        <title>The genome of Spraguea lophii and the basis of host-microsporidian interactions.</title>
        <authorList>
            <person name="Campbell S.E."/>
            <person name="Williams T.A."/>
            <person name="Yousuf A."/>
            <person name="Soanes D.M."/>
            <person name="Paszkiewicz K.H."/>
            <person name="Williams B.A.P."/>
        </authorList>
    </citation>
    <scope>NUCLEOTIDE SEQUENCE [LARGE SCALE GENOMIC DNA]</scope>
    <source>
        <strain evidence="6">42_110</strain>
    </source>
</reference>
<comment type="subcellular location">
    <subcellularLocation>
        <location evidence="1">Nucleus</location>
    </subcellularLocation>
</comment>
<dbReference type="InterPro" id="IPR001870">
    <property type="entry name" value="B30.2/SPRY"/>
</dbReference>
<keyword evidence="6" id="KW-1185">Reference proteome</keyword>
<dbReference type="PANTHER" id="PTHR10598">
    <property type="entry name" value="SET1/ASH2 HISTONE METHYLTRANSFERASE COMPLEX SUBUNIT ASH2"/>
    <property type="match status" value="1"/>
</dbReference>
<dbReference type="SMART" id="SM00449">
    <property type="entry name" value="SPRY"/>
    <property type="match status" value="1"/>
</dbReference>
<gene>
    <name evidence="5" type="ORF">SLOPH_1907</name>
</gene>
<dbReference type="HOGENOM" id="CLU_1454043_0_0_1"/>
<dbReference type="InterPro" id="IPR013320">
    <property type="entry name" value="ConA-like_dom_sf"/>
</dbReference>
<dbReference type="OMA" id="FGPCFAY"/>
<dbReference type="InterPro" id="IPR043136">
    <property type="entry name" value="B30.2/SPRY_sf"/>
</dbReference>
<dbReference type="EMBL" id="ATCN01000308">
    <property type="protein sequence ID" value="EPR79299.1"/>
    <property type="molecule type" value="Genomic_DNA"/>
</dbReference>
<dbReference type="PANTHER" id="PTHR10598:SF0">
    <property type="entry name" value="SET1_ASH2 HISTONE METHYLTRANSFERASE COMPLEX SUBUNIT ASH2"/>
    <property type="match status" value="1"/>
</dbReference>
<feature type="domain" description="B30.2/SPRY" evidence="4">
    <location>
        <begin position="1"/>
        <end position="193"/>
    </location>
</feature>
<accession>S7XJT5</accession>
<comment type="caution">
    <text evidence="5">The sequence shown here is derived from an EMBL/GenBank/DDBJ whole genome shotgun (WGS) entry which is preliminary data.</text>
</comment>
<dbReference type="Gene3D" id="2.60.120.920">
    <property type="match status" value="1"/>
</dbReference>
<evidence type="ECO:0000256" key="2">
    <source>
        <dbReference type="ARBA" id="ARBA00023242"/>
    </source>
</evidence>
<protein>
    <submittedName>
        <fullName evidence="5">SPRY domain protein</fullName>
    </submittedName>
</protein>
<dbReference type="InterPro" id="IPR003877">
    <property type="entry name" value="SPRY_dom"/>
</dbReference>
<dbReference type="SUPFAM" id="SSF49899">
    <property type="entry name" value="Concanavalin A-like lectins/glucanases"/>
    <property type="match status" value="1"/>
</dbReference>
<keyword evidence="2" id="KW-0539">Nucleus</keyword>
<dbReference type="InParanoid" id="S7XJT5"/>
<evidence type="ECO:0000256" key="3">
    <source>
        <dbReference type="ARBA" id="ARBA00038149"/>
    </source>
</evidence>
<dbReference type="AlphaFoldDB" id="S7XJT5"/>
<name>S7XJT5_SPRLO</name>